<dbReference type="AlphaFoldDB" id="A0A919GWN4"/>
<dbReference type="EMBL" id="BNEE01000006">
    <property type="protein sequence ID" value="GHI85900.1"/>
    <property type="molecule type" value="Genomic_DNA"/>
</dbReference>
<accession>A0A919GWN4</accession>
<feature type="transmembrane region" description="Helical" evidence="1">
    <location>
        <begin position="193"/>
        <end position="211"/>
    </location>
</feature>
<keyword evidence="1" id="KW-0812">Transmembrane</keyword>
<dbReference type="Proteomes" id="UP000600026">
    <property type="component" value="Unassembled WGS sequence"/>
</dbReference>
<comment type="caution">
    <text evidence="2">The sequence shown here is derived from an EMBL/GenBank/DDBJ whole genome shotgun (WGS) entry which is preliminary data.</text>
</comment>
<reference evidence="2" key="1">
    <citation type="submission" date="2020-09" db="EMBL/GenBank/DDBJ databases">
        <title>Whole genome shotgun sequence of Streptomyces xanthophaeus NBRC 12829.</title>
        <authorList>
            <person name="Komaki H."/>
            <person name="Tamura T."/>
        </authorList>
    </citation>
    <scope>NUCLEOTIDE SEQUENCE</scope>
    <source>
        <strain evidence="2">NBRC 12829</strain>
    </source>
</reference>
<evidence type="ECO:0000256" key="1">
    <source>
        <dbReference type="SAM" id="Phobius"/>
    </source>
</evidence>
<dbReference type="Pfam" id="PF03729">
    <property type="entry name" value="DUF308"/>
    <property type="match status" value="2"/>
</dbReference>
<feature type="transmembrane region" description="Helical" evidence="1">
    <location>
        <begin position="163"/>
        <end position="187"/>
    </location>
</feature>
<feature type="transmembrane region" description="Helical" evidence="1">
    <location>
        <begin position="73"/>
        <end position="92"/>
    </location>
</feature>
<sequence length="224" mass="23574">MSDGFEGPRRAVRPTPEALMAVSPDAAPHRRQSSDPEDVLRQLGGSWHWALGIALATLIPGILVLVWPDETLHILAVILGLQLLVAGGFRFVTAFSHGGDGGGSRLAGILIAMLAFLAGVLVLRHPMQTVGALSLIVGVFWLLTGVLTAYVAIADRTLVHRGLLFALGALGTVAGIVVLCFPVDSAVALTRLLGLWLVLLGVFEVVMAFALRSATRRITPTPPG</sequence>
<evidence type="ECO:0000313" key="2">
    <source>
        <dbReference type="EMBL" id="GHI85900.1"/>
    </source>
</evidence>
<feature type="transmembrane region" description="Helical" evidence="1">
    <location>
        <begin position="49"/>
        <end position="67"/>
    </location>
</feature>
<name>A0A919GWN4_9ACTN</name>
<keyword evidence="1" id="KW-0472">Membrane</keyword>
<evidence type="ECO:0000313" key="3">
    <source>
        <dbReference type="Proteomes" id="UP000600026"/>
    </source>
</evidence>
<dbReference type="InterPro" id="IPR052712">
    <property type="entry name" value="Acid_resist_chaperone_HdeD"/>
</dbReference>
<dbReference type="InterPro" id="IPR005325">
    <property type="entry name" value="DUF308_memb"/>
</dbReference>
<dbReference type="PANTHER" id="PTHR34989:SF1">
    <property type="entry name" value="PROTEIN HDED"/>
    <property type="match status" value="1"/>
</dbReference>
<dbReference type="GO" id="GO:0005886">
    <property type="term" value="C:plasma membrane"/>
    <property type="evidence" value="ECO:0007669"/>
    <property type="project" value="TreeGrafter"/>
</dbReference>
<gene>
    <name evidence="2" type="ORF">Sxan_32640</name>
</gene>
<feature type="transmembrane region" description="Helical" evidence="1">
    <location>
        <begin position="104"/>
        <end position="123"/>
    </location>
</feature>
<feature type="transmembrane region" description="Helical" evidence="1">
    <location>
        <begin position="129"/>
        <end position="151"/>
    </location>
</feature>
<keyword evidence="1" id="KW-1133">Transmembrane helix</keyword>
<protein>
    <submittedName>
        <fullName evidence="2">Membrane protein</fullName>
    </submittedName>
</protein>
<dbReference type="PANTHER" id="PTHR34989">
    <property type="entry name" value="PROTEIN HDED"/>
    <property type="match status" value="1"/>
</dbReference>
<proteinExistence type="predicted"/>
<organism evidence="2 3">
    <name type="scientific">Streptomyces xanthophaeus</name>
    <dbReference type="NCBI Taxonomy" id="67385"/>
    <lineage>
        <taxon>Bacteria</taxon>
        <taxon>Bacillati</taxon>
        <taxon>Actinomycetota</taxon>
        <taxon>Actinomycetes</taxon>
        <taxon>Kitasatosporales</taxon>
        <taxon>Streptomycetaceae</taxon>
        <taxon>Streptomyces</taxon>
    </lineage>
</organism>
<keyword evidence="3" id="KW-1185">Reference proteome</keyword>